<dbReference type="EMBL" id="MU865001">
    <property type="protein sequence ID" value="KAK4460941.1"/>
    <property type="molecule type" value="Genomic_DNA"/>
</dbReference>
<evidence type="ECO:0000256" key="1">
    <source>
        <dbReference type="SAM" id="MobiDB-lite"/>
    </source>
</evidence>
<dbReference type="GO" id="GO:0000287">
    <property type="term" value="F:magnesium ion binding"/>
    <property type="evidence" value="ECO:0007669"/>
    <property type="project" value="InterPro"/>
</dbReference>
<accession>A0AAV9HPQ5</accession>
<evidence type="ECO:0008006" key="4">
    <source>
        <dbReference type="Google" id="ProtNLM"/>
    </source>
</evidence>
<comment type="caution">
    <text evidence="2">The sequence shown here is derived from an EMBL/GenBank/DDBJ whole genome shotgun (WGS) entry which is preliminary data.</text>
</comment>
<reference evidence="2" key="2">
    <citation type="submission" date="2023-06" db="EMBL/GenBank/DDBJ databases">
        <authorList>
            <consortium name="Lawrence Berkeley National Laboratory"/>
            <person name="Mondo S.J."/>
            <person name="Hensen N."/>
            <person name="Bonometti L."/>
            <person name="Westerberg I."/>
            <person name="Brannstrom I.O."/>
            <person name="Guillou S."/>
            <person name="Cros-Aarteil S."/>
            <person name="Calhoun S."/>
            <person name="Haridas S."/>
            <person name="Kuo A."/>
            <person name="Pangilinan J."/>
            <person name="Riley R."/>
            <person name="Labutti K."/>
            <person name="Andreopoulos B."/>
            <person name="Lipzen A."/>
            <person name="Chen C."/>
            <person name="Yanf M."/>
            <person name="Daum C."/>
            <person name="Ng V."/>
            <person name="Clum A."/>
            <person name="Steindorff A."/>
            <person name="Ohm R."/>
            <person name="Martin F."/>
            <person name="Silar P."/>
            <person name="Natvig D."/>
            <person name="Lalanne C."/>
            <person name="Gautier V."/>
            <person name="Ament-Velasquez S.L."/>
            <person name="Kruys A."/>
            <person name="Hutchinson M.I."/>
            <person name="Powell A.J."/>
            <person name="Barry K."/>
            <person name="Miller A.N."/>
            <person name="Grigoriev I.V."/>
            <person name="Debuchy R."/>
            <person name="Gladieux P."/>
            <person name="Thoren M.H."/>
            <person name="Johannesson H."/>
        </authorList>
    </citation>
    <scope>NUCLEOTIDE SEQUENCE</scope>
    <source>
        <strain evidence="2">PSN324</strain>
    </source>
</reference>
<dbReference type="InterPro" id="IPR037143">
    <property type="entry name" value="4-PPantetheinyl_Trfase_dom_sf"/>
</dbReference>
<gene>
    <name evidence="2" type="ORF">QBC42DRAFT_331205</name>
</gene>
<feature type="region of interest" description="Disordered" evidence="1">
    <location>
        <begin position="352"/>
        <end position="376"/>
    </location>
</feature>
<keyword evidence="3" id="KW-1185">Reference proteome</keyword>
<evidence type="ECO:0000313" key="3">
    <source>
        <dbReference type="Proteomes" id="UP001321749"/>
    </source>
</evidence>
<dbReference type="Proteomes" id="UP001321749">
    <property type="component" value="Unassembled WGS sequence"/>
</dbReference>
<feature type="compositionally biased region" description="Low complexity" evidence="1">
    <location>
        <begin position="354"/>
        <end position="366"/>
    </location>
</feature>
<feature type="compositionally biased region" description="Gly residues" evidence="1">
    <location>
        <begin position="170"/>
        <end position="188"/>
    </location>
</feature>
<name>A0AAV9HPQ5_9PEZI</name>
<feature type="region of interest" description="Disordered" evidence="1">
    <location>
        <begin position="170"/>
        <end position="207"/>
    </location>
</feature>
<sequence>MRPPPLPFPLPISIGTDLCRISRIYEIIGSSAPRAQRFIRRVLTPEEIEACLRSEKRSYIKTILDRNPLELSEAAKKLGKSKYNKSKREKAKMAKAYDEVLKQASRFLAGRWAAKEAGIKAHSWRAGVGLREVEFVSAGAGVGGAVEGVRGEGVHVGGVGEGVGGLGVGGLGGGGGGGGSGGGGGGGEAEVQEPGDQSSWWPVDRGNGSEAPTVIIRGHRDGVRDQMALMSISHDGDYATAVCLGFNPSWEGWGPITNTCSGSNQGKGGPVELNGMKGVGLQSKGQMLSSREGEGEGAERDSAEIKISKAPTEVPASGEIDLEKAFAVLEEAPQEEEDTSWVDMMEGNLTEGQAQTAPAATAATAKPTKKEPKKRTWTFRKGRMIVQVPRKR</sequence>
<proteinExistence type="predicted"/>
<dbReference type="AlphaFoldDB" id="A0AAV9HPQ5"/>
<evidence type="ECO:0000313" key="2">
    <source>
        <dbReference type="EMBL" id="KAK4460941.1"/>
    </source>
</evidence>
<reference evidence="2" key="1">
    <citation type="journal article" date="2023" name="Mol. Phylogenet. Evol.">
        <title>Genome-scale phylogeny and comparative genomics of the fungal order Sordariales.</title>
        <authorList>
            <person name="Hensen N."/>
            <person name="Bonometti L."/>
            <person name="Westerberg I."/>
            <person name="Brannstrom I.O."/>
            <person name="Guillou S."/>
            <person name="Cros-Aarteil S."/>
            <person name="Calhoun S."/>
            <person name="Haridas S."/>
            <person name="Kuo A."/>
            <person name="Mondo S."/>
            <person name="Pangilinan J."/>
            <person name="Riley R."/>
            <person name="LaButti K."/>
            <person name="Andreopoulos B."/>
            <person name="Lipzen A."/>
            <person name="Chen C."/>
            <person name="Yan M."/>
            <person name="Daum C."/>
            <person name="Ng V."/>
            <person name="Clum A."/>
            <person name="Steindorff A."/>
            <person name="Ohm R.A."/>
            <person name="Martin F."/>
            <person name="Silar P."/>
            <person name="Natvig D.O."/>
            <person name="Lalanne C."/>
            <person name="Gautier V."/>
            <person name="Ament-Velasquez S.L."/>
            <person name="Kruys A."/>
            <person name="Hutchinson M.I."/>
            <person name="Powell A.J."/>
            <person name="Barry K."/>
            <person name="Miller A.N."/>
            <person name="Grigoriev I.V."/>
            <person name="Debuchy R."/>
            <person name="Gladieux P."/>
            <person name="Hiltunen Thoren M."/>
            <person name="Johannesson H."/>
        </authorList>
    </citation>
    <scope>NUCLEOTIDE SEQUENCE</scope>
    <source>
        <strain evidence="2">PSN324</strain>
    </source>
</reference>
<organism evidence="2 3">
    <name type="scientific">Cladorrhinum samala</name>
    <dbReference type="NCBI Taxonomy" id="585594"/>
    <lineage>
        <taxon>Eukaryota</taxon>
        <taxon>Fungi</taxon>
        <taxon>Dikarya</taxon>
        <taxon>Ascomycota</taxon>
        <taxon>Pezizomycotina</taxon>
        <taxon>Sordariomycetes</taxon>
        <taxon>Sordariomycetidae</taxon>
        <taxon>Sordariales</taxon>
        <taxon>Podosporaceae</taxon>
        <taxon>Cladorrhinum</taxon>
    </lineage>
</organism>
<dbReference type="SUPFAM" id="SSF56214">
    <property type="entry name" value="4'-phosphopantetheinyl transferase"/>
    <property type="match status" value="1"/>
</dbReference>
<protein>
    <recommendedName>
        <fullName evidence="4">4'-phosphopantetheinyl transferase domain-containing protein</fullName>
    </recommendedName>
</protein>
<dbReference type="GO" id="GO:0008897">
    <property type="term" value="F:holo-[acyl-carrier-protein] synthase activity"/>
    <property type="evidence" value="ECO:0007669"/>
    <property type="project" value="InterPro"/>
</dbReference>
<dbReference type="Gene3D" id="3.90.470.20">
    <property type="entry name" value="4'-phosphopantetheinyl transferase domain"/>
    <property type="match status" value="2"/>
</dbReference>